<comment type="caution">
    <text evidence="2">The sequence shown here is derived from an EMBL/GenBank/DDBJ whole genome shotgun (WGS) entry which is preliminary data.</text>
</comment>
<name>A0A4C1X737_EUMVA</name>
<sequence>MSSRGDHQLEYRSTGRPSTTWTSVLGCQIAGVIGYRDTAADDDHDHNDHDHDHDDDHVQADHGPADDAPPQEATEEGGRRPQQHRVRPAPGGDQQRLQLLQHQRAQPSEQHPQRLRAEKRQTEDQAIRPAEALHSL</sequence>
<feature type="compositionally biased region" description="Basic and acidic residues" evidence="1">
    <location>
        <begin position="1"/>
        <end position="10"/>
    </location>
</feature>
<evidence type="ECO:0000313" key="2">
    <source>
        <dbReference type="EMBL" id="GBP59591.1"/>
    </source>
</evidence>
<gene>
    <name evidence="2" type="ORF">EVAR_44807_1</name>
</gene>
<feature type="region of interest" description="Disordered" evidence="1">
    <location>
        <begin position="1"/>
        <end position="21"/>
    </location>
</feature>
<feature type="region of interest" description="Disordered" evidence="1">
    <location>
        <begin position="38"/>
        <end position="136"/>
    </location>
</feature>
<dbReference type="EMBL" id="BGZK01000765">
    <property type="protein sequence ID" value="GBP59591.1"/>
    <property type="molecule type" value="Genomic_DNA"/>
</dbReference>
<evidence type="ECO:0000313" key="3">
    <source>
        <dbReference type="Proteomes" id="UP000299102"/>
    </source>
</evidence>
<dbReference type="PROSITE" id="PS51257">
    <property type="entry name" value="PROKAR_LIPOPROTEIN"/>
    <property type="match status" value="1"/>
</dbReference>
<dbReference type="Proteomes" id="UP000299102">
    <property type="component" value="Unassembled WGS sequence"/>
</dbReference>
<dbReference type="AlphaFoldDB" id="A0A4C1X737"/>
<proteinExistence type="predicted"/>
<feature type="compositionally biased region" description="Basic and acidic residues" evidence="1">
    <location>
        <begin position="111"/>
        <end position="126"/>
    </location>
</feature>
<feature type="compositionally biased region" description="Basic and acidic residues" evidence="1">
    <location>
        <begin position="38"/>
        <end position="65"/>
    </location>
</feature>
<feature type="compositionally biased region" description="Low complexity" evidence="1">
    <location>
        <begin position="94"/>
        <end position="106"/>
    </location>
</feature>
<protein>
    <submittedName>
        <fullName evidence="2">Uncharacterized protein</fullName>
    </submittedName>
</protein>
<keyword evidence="3" id="KW-1185">Reference proteome</keyword>
<reference evidence="2 3" key="1">
    <citation type="journal article" date="2019" name="Commun. Biol.">
        <title>The bagworm genome reveals a unique fibroin gene that provides high tensile strength.</title>
        <authorList>
            <person name="Kono N."/>
            <person name="Nakamura H."/>
            <person name="Ohtoshi R."/>
            <person name="Tomita M."/>
            <person name="Numata K."/>
            <person name="Arakawa K."/>
        </authorList>
    </citation>
    <scope>NUCLEOTIDE SEQUENCE [LARGE SCALE GENOMIC DNA]</scope>
</reference>
<organism evidence="2 3">
    <name type="scientific">Eumeta variegata</name>
    <name type="common">Bagworm moth</name>
    <name type="synonym">Eumeta japonica</name>
    <dbReference type="NCBI Taxonomy" id="151549"/>
    <lineage>
        <taxon>Eukaryota</taxon>
        <taxon>Metazoa</taxon>
        <taxon>Ecdysozoa</taxon>
        <taxon>Arthropoda</taxon>
        <taxon>Hexapoda</taxon>
        <taxon>Insecta</taxon>
        <taxon>Pterygota</taxon>
        <taxon>Neoptera</taxon>
        <taxon>Endopterygota</taxon>
        <taxon>Lepidoptera</taxon>
        <taxon>Glossata</taxon>
        <taxon>Ditrysia</taxon>
        <taxon>Tineoidea</taxon>
        <taxon>Psychidae</taxon>
        <taxon>Oiketicinae</taxon>
        <taxon>Eumeta</taxon>
    </lineage>
</organism>
<evidence type="ECO:0000256" key="1">
    <source>
        <dbReference type="SAM" id="MobiDB-lite"/>
    </source>
</evidence>
<accession>A0A4C1X737</accession>